<evidence type="ECO:0000256" key="1">
    <source>
        <dbReference type="ARBA" id="ARBA00022679"/>
    </source>
</evidence>
<dbReference type="GO" id="GO:0003676">
    <property type="term" value="F:nucleic acid binding"/>
    <property type="evidence" value="ECO:0007669"/>
    <property type="project" value="InterPro"/>
</dbReference>
<dbReference type="Gene3D" id="3.30.70.270">
    <property type="match status" value="2"/>
</dbReference>
<dbReference type="InterPro" id="IPR050951">
    <property type="entry name" value="Retrovirus_Pol_polyprotein"/>
</dbReference>
<evidence type="ECO:0000256" key="4">
    <source>
        <dbReference type="ARBA" id="ARBA00022759"/>
    </source>
</evidence>
<protein>
    <submittedName>
        <fullName evidence="10">Reverse transcriptase domain-containing protein</fullName>
    </submittedName>
</protein>
<evidence type="ECO:0000259" key="7">
    <source>
        <dbReference type="Pfam" id="PF00078"/>
    </source>
</evidence>
<feature type="region of interest" description="Disordered" evidence="6">
    <location>
        <begin position="360"/>
        <end position="384"/>
    </location>
</feature>
<dbReference type="Gene3D" id="2.40.70.10">
    <property type="entry name" value="Acid Proteases"/>
    <property type="match status" value="1"/>
</dbReference>
<dbReference type="Pfam" id="PF03732">
    <property type="entry name" value="Retrotrans_gag"/>
    <property type="match status" value="1"/>
</dbReference>
<organism evidence="10">
    <name type="scientific">Tanacetum cinerariifolium</name>
    <name type="common">Dalmatian daisy</name>
    <name type="synonym">Chrysanthemum cinerariifolium</name>
    <dbReference type="NCBI Taxonomy" id="118510"/>
    <lineage>
        <taxon>Eukaryota</taxon>
        <taxon>Viridiplantae</taxon>
        <taxon>Streptophyta</taxon>
        <taxon>Embryophyta</taxon>
        <taxon>Tracheophyta</taxon>
        <taxon>Spermatophyta</taxon>
        <taxon>Magnoliopsida</taxon>
        <taxon>eudicotyledons</taxon>
        <taxon>Gunneridae</taxon>
        <taxon>Pentapetalae</taxon>
        <taxon>asterids</taxon>
        <taxon>campanulids</taxon>
        <taxon>Asterales</taxon>
        <taxon>Asteraceae</taxon>
        <taxon>Asteroideae</taxon>
        <taxon>Anthemideae</taxon>
        <taxon>Anthemidinae</taxon>
        <taxon>Tanacetum</taxon>
    </lineage>
</organism>
<feature type="domain" description="Retrotransposon gag" evidence="8">
    <location>
        <begin position="15"/>
        <end position="107"/>
    </location>
</feature>
<dbReference type="FunFam" id="3.30.70.270:FF:000026">
    <property type="entry name" value="Transposon Ty3-G Gag-Pol polyprotein"/>
    <property type="match status" value="1"/>
</dbReference>
<dbReference type="InterPro" id="IPR043128">
    <property type="entry name" value="Rev_trsase/Diguanyl_cyclase"/>
</dbReference>
<name>A0A6L2MNG4_TANCI</name>
<comment type="caution">
    <text evidence="10">The sequence shown here is derived from an EMBL/GenBank/DDBJ whole genome shotgun (WGS) entry which is preliminary data.</text>
</comment>
<feature type="region of interest" description="Disordered" evidence="6">
    <location>
        <begin position="1414"/>
        <end position="1497"/>
    </location>
</feature>
<feature type="domain" description="Reverse transcriptase/retrotransposon-derived protein RNase H-like" evidence="9">
    <location>
        <begin position="1005"/>
        <end position="1046"/>
    </location>
</feature>
<dbReference type="InterPro" id="IPR043502">
    <property type="entry name" value="DNA/RNA_pol_sf"/>
</dbReference>
<evidence type="ECO:0000259" key="9">
    <source>
        <dbReference type="Pfam" id="PF17919"/>
    </source>
</evidence>
<dbReference type="CDD" id="cd01647">
    <property type="entry name" value="RT_LTR"/>
    <property type="match status" value="1"/>
</dbReference>
<dbReference type="InterPro" id="IPR036397">
    <property type="entry name" value="RNaseH_sf"/>
</dbReference>
<feature type="region of interest" description="Disordered" evidence="6">
    <location>
        <begin position="246"/>
        <end position="275"/>
    </location>
</feature>
<dbReference type="InterPro" id="IPR005162">
    <property type="entry name" value="Retrotrans_gag_dom"/>
</dbReference>
<evidence type="ECO:0000313" key="10">
    <source>
        <dbReference type="EMBL" id="GEU74867.1"/>
    </source>
</evidence>
<evidence type="ECO:0000259" key="8">
    <source>
        <dbReference type="Pfam" id="PF03732"/>
    </source>
</evidence>
<keyword evidence="10" id="KW-0695">RNA-directed DNA polymerase</keyword>
<feature type="region of interest" description="Disordered" evidence="6">
    <location>
        <begin position="305"/>
        <end position="324"/>
    </location>
</feature>
<keyword evidence="4" id="KW-0378">Hydrolase</keyword>
<gene>
    <name evidence="10" type="ORF">Tci_046845</name>
</gene>
<feature type="domain" description="Reverse transcriptase" evidence="7">
    <location>
        <begin position="786"/>
        <end position="941"/>
    </location>
</feature>
<keyword evidence="1" id="KW-0808">Transferase</keyword>
<sequence>MRVSNVPNSTIKLMLFPFSLEGAARIWLKKEPPRSILTWDDLVSKFINQFFPPSKTTNLRNEITRFQQRFDESFSEAWDRFNDLLRACPHHGFSELHQLDTFYNALNVNDLDSLNYAAGGNYLDKMPADCLKIIESKSKVRQTRAKAVVAKVSSNSSTPAVSADVAELKDMVRALLLDKKNQYSAQTSSPTSSPIKAVEPNYVTCGAANYGQGNTGFRPQMVANQIRPPGFPPVQNTQNNFNWGNNFNQNRGGTFNQSNFNQSQLNRPQGQSTQNQCQSTQNQLQTVQNQLANLTDMMSKFMSVNTASSSGSGTLPSNSVTNPKEDLKGITTRSGVAYQGPTTPTPFKVAKQGTEVAKDKVQTSSSQSIAPIQPTVTQSEPETPVSEPVVAPVSVLMPNLKPSIPYPLRRDTERRRDHANEQIEKFYEIFKEMSFEISFTDALMLMPKFASTLKALIGNKEKLSEMTRTPINEHCSAVILNKLPKKLRDPRKFLIPCEFLGMDECLALADLDRSVSKRIGIAKDVSVKVGVFHFPADFMVVDFEPDPSVPLILGRCFLKTSRALIDVHKGELTLRIGHEAITYNLDQTSRYSANYDQMMANKIDVTDEACEEYSQEVLSFSDVTTSGSPTPSDDPIVSTTSHMLTPFGDSDFILFEEADAFLELKACEAKTIKSSIDEPPEVELKDLPPHLEYAFLEGDNKLPVIIAKVLKDEEKSSLINVLKSHKRAIAWKLSDIQGINPEFCTHKILMEEEYKPTVSPVHCVPKKDGFTVVTNEENELIPTRLVTGWRVCIDYRKLNEATRKDHFPLPFMDQMLERLAGNEYYCFLNGFFGYFQIPIDPRDQEKTTFTCPYGMFAYRRMPFGLCNAPDTFKRCMLAIFHDMVEKTMEVFMDDFSVFGNSFENCLSRLDKMLQRCKDTKLCLNWEKSHFMVKWGIVLGHKISKNRIEVDKAKIDVITKLPYPTTVKGVRSFLGHAGFYRRFIKDFSKISRPMTHLLEKDTPFVFSEECIQAFQTLKKKLTEAPILIAPNWDLPFELMCDASDFSIDFANYHAGNFLVKGMSTQQKNKFFKDVRHYFWDDPFLFKVYADQVIRQILERTIGQNRASWLDKLDDALWAFRTAYKTPIGCTPYKLVYGKACHLPIELEHKAYWALKQTNFDLSVAGDHRKVQLNKLNELCDHAYENSLIYKEKTKRIHDSKIKNRVFNVGDQVLLFNSRLKIFSGKLKSRWSGPFTISKVFPYGTVELSQANGPNFKVNGHRIKHYFGGDVPQLVKENQEKDKIGSKPDKNGKRGEAGKSQKQLQNFIDKMPADCLKIIESKSKVRQTRAKAVVAKVSSNSSTPAVSVDVAELKDMVRALLLDKKNQYSAQTSSPTPFPIKAVEPNCVTCGGSGTLPGNTVTNPKEDLKDITTRSGVAYQGPTTPTPSKFGKQGTEVAKDKVQTSSSQSAAPIQPTVTQSEPETSVSEPVVAPVSAPMPNLKPLIPYPSRRDTERRRDHANEQIEKFYEIFKEMSFEINFTDTLMLMPKFASTPSYDTYKLT</sequence>
<evidence type="ECO:0000256" key="5">
    <source>
        <dbReference type="ARBA" id="ARBA00023268"/>
    </source>
</evidence>
<feature type="compositionally biased region" description="Basic and acidic residues" evidence="6">
    <location>
        <begin position="1487"/>
        <end position="1497"/>
    </location>
</feature>
<dbReference type="PANTHER" id="PTHR37984">
    <property type="entry name" value="PROTEIN CBG26694"/>
    <property type="match status" value="1"/>
</dbReference>
<dbReference type="SUPFAM" id="SSF56672">
    <property type="entry name" value="DNA/RNA polymerases"/>
    <property type="match status" value="1"/>
</dbReference>
<feature type="compositionally biased region" description="Basic and acidic residues" evidence="6">
    <location>
        <begin position="1275"/>
        <end position="1297"/>
    </location>
</feature>
<dbReference type="PANTHER" id="PTHR37984:SF5">
    <property type="entry name" value="PROTEIN NYNRIN-LIKE"/>
    <property type="match status" value="1"/>
</dbReference>
<evidence type="ECO:0000256" key="3">
    <source>
        <dbReference type="ARBA" id="ARBA00022722"/>
    </source>
</evidence>
<dbReference type="InterPro" id="IPR021109">
    <property type="entry name" value="Peptidase_aspartic_dom_sf"/>
</dbReference>
<proteinExistence type="predicted"/>
<feature type="region of interest" description="Disordered" evidence="6">
    <location>
        <begin position="1275"/>
        <end position="1300"/>
    </location>
</feature>
<reference evidence="10" key="1">
    <citation type="journal article" date="2019" name="Sci. Rep.">
        <title>Draft genome of Tanacetum cinerariifolium, the natural source of mosquito coil.</title>
        <authorList>
            <person name="Yamashiro T."/>
            <person name="Shiraishi A."/>
            <person name="Satake H."/>
            <person name="Nakayama K."/>
        </authorList>
    </citation>
    <scope>NUCLEOTIDE SEQUENCE</scope>
</reference>
<dbReference type="Gene3D" id="3.10.10.10">
    <property type="entry name" value="HIV Type 1 Reverse Transcriptase, subunit A, domain 1"/>
    <property type="match status" value="1"/>
</dbReference>
<dbReference type="GO" id="GO:0004519">
    <property type="term" value="F:endonuclease activity"/>
    <property type="evidence" value="ECO:0007669"/>
    <property type="project" value="UniProtKB-KW"/>
</dbReference>
<keyword evidence="3" id="KW-0540">Nuclease</keyword>
<keyword evidence="2" id="KW-0548">Nucleotidyltransferase</keyword>
<dbReference type="EMBL" id="BKCJ010006967">
    <property type="protein sequence ID" value="GEU74867.1"/>
    <property type="molecule type" value="Genomic_DNA"/>
</dbReference>
<dbReference type="Pfam" id="PF17919">
    <property type="entry name" value="RT_RNaseH_2"/>
    <property type="match status" value="1"/>
</dbReference>
<feature type="compositionally biased region" description="Polar residues" evidence="6">
    <location>
        <begin position="362"/>
        <end position="378"/>
    </location>
</feature>
<dbReference type="CDD" id="cd00303">
    <property type="entry name" value="retropepsin_like"/>
    <property type="match status" value="1"/>
</dbReference>
<keyword evidence="4" id="KW-0255">Endonuclease</keyword>
<feature type="compositionally biased region" description="Low complexity" evidence="6">
    <location>
        <begin position="1454"/>
        <end position="1475"/>
    </location>
</feature>
<dbReference type="InterPro" id="IPR041577">
    <property type="entry name" value="RT_RNaseH_2"/>
</dbReference>
<keyword evidence="5" id="KW-0511">Multifunctional enzyme</keyword>
<evidence type="ECO:0000256" key="2">
    <source>
        <dbReference type="ARBA" id="ARBA00022695"/>
    </source>
</evidence>
<accession>A0A6L2MNG4</accession>
<dbReference type="InterPro" id="IPR000477">
    <property type="entry name" value="RT_dom"/>
</dbReference>
<dbReference type="GO" id="GO:0003964">
    <property type="term" value="F:RNA-directed DNA polymerase activity"/>
    <property type="evidence" value="ECO:0007669"/>
    <property type="project" value="UniProtKB-KW"/>
</dbReference>
<evidence type="ECO:0000256" key="6">
    <source>
        <dbReference type="SAM" id="MobiDB-lite"/>
    </source>
</evidence>
<dbReference type="Gene3D" id="3.30.420.10">
    <property type="entry name" value="Ribonuclease H-like superfamily/Ribonuclease H"/>
    <property type="match status" value="1"/>
</dbReference>
<dbReference type="Pfam" id="PF00078">
    <property type="entry name" value="RVT_1"/>
    <property type="match status" value="1"/>
</dbReference>